<evidence type="ECO:0000256" key="1">
    <source>
        <dbReference type="SAM" id="MobiDB-lite"/>
    </source>
</evidence>
<keyword evidence="3" id="KW-1185">Reference proteome</keyword>
<sequence length="332" mass="38021">MGKKKLVPSVCTSKAASSSRRRPRPTRCASNSSNDDDINEEDEDPEFSRRVFMAGISVTSVVTAVAGYRFIIGEDIESRIYTRFTKRFPRFFPAEKTPEERRKPLNVAFAKSYFAAVEEVAVRLNLISADELRREEQSVKGRAYNLFFDNMSVAEDLSNASWLNFVLYSRLHVISQKTSPKSRIEFADQLARSTMQKLKTTPFRQTKEEAKLNSERWIRNIEDLLHELVELGWISGFRIEEFDGGPGSSWQDESRASLTIYSFDPVTLQAAQLIGEEQREEISPKPSGWIKAYLKDMGIKATMEDYYLDDAYRPDPDQFKPSQLATQFDLSV</sequence>
<gene>
    <name evidence="2" type="ORF">CHC_T00005604001</name>
</gene>
<protein>
    <submittedName>
        <fullName evidence="2">Uncharacterized protein</fullName>
    </submittedName>
</protein>
<dbReference type="GeneID" id="17324902"/>
<organism evidence="2 3">
    <name type="scientific">Chondrus crispus</name>
    <name type="common">Carrageen Irish moss</name>
    <name type="synonym">Polymorpha crispa</name>
    <dbReference type="NCBI Taxonomy" id="2769"/>
    <lineage>
        <taxon>Eukaryota</taxon>
        <taxon>Rhodophyta</taxon>
        <taxon>Florideophyceae</taxon>
        <taxon>Rhodymeniophycidae</taxon>
        <taxon>Gigartinales</taxon>
        <taxon>Gigartinaceae</taxon>
        <taxon>Chondrus</taxon>
    </lineage>
</organism>
<dbReference type="OrthoDB" id="10031947at2759"/>
<dbReference type="Gramene" id="CDF37367">
    <property type="protein sequence ID" value="CDF37367"/>
    <property type="gene ID" value="CHC_T00005604001"/>
</dbReference>
<dbReference type="EMBL" id="HG001833">
    <property type="protein sequence ID" value="CDF37367.1"/>
    <property type="molecule type" value="Genomic_DNA"/>
</dbReference>
<evidence type="ECO:0000313" key="2">
    <source>
        <dbReference type="EMBL" id="CDF37367.1"/>
    </source>
</evidence>
<name>R7QFR4_CHOCR</name>
<evidence type="ECO:0000313" key="3">
    <source>
        <dbReference type="Proteomes" id="UP000012073"/>
    </source>
</evidence>
<dbReference type="KEGG" id="ccp:CHC_T00005604001"/>
<reference evidence="3" key="1">
    <citation type="journal article" date="2013" name="Proc. Natl. Acad. Sci. U.S.A.">
        <title>Genome structure and metabolic features in the red seaweed Chondrus crispus shed light on evolution of the Archaeplastida.</title>
        <authorList>
            <person name="Collen J."/>
            <person name="Porcel B."/>
            <person name="Carre W."/>
            <person name="Ball S.G."/>
            <person name="Chaparro C."/>
            <person name="Tonon T."/>
            <person name="Barbeyron T."/>
            <person name="Michel G."/>
            <person name="Noel B."/>
            <person name="Valentin K."/>
            <person name="Elias M."/>
            <person name="Artiguenave F."/>
            <person name="Arun A."/>
            <person name="Aury J.M."/>
            <person name="Barbosa-Neto J.F."/>
            <person name="Bothwell J.H."/>
            <person name="Bouget F.Y."/>
            <person name="Brillet L."/>
            <person name="Cabello-Hurtado F."/>
            <person name="Capella-Gutierrez S."/>
            <person name="Charrier B."/>
            <person name="Cladiere L."/>
            <person name="Cock J.M."/>
            <person name="Coelho S.M."/>
            <person name="Colleoni C."/>
            <person name="Czjzek M."/>
            <person name="Da Silva C."/>
            <person name="Delage L."/>
            <person name="Denoeud F."/>
            <person name="Deschamps P."/>
            <person name="Dittami S.M."/>
            <person name="Gabaldon T."/>
            <person name="Gachon C.M."/>
            <person name="Groisillier A."/>
            <person name="Herve C."/>
            <person name="Jabbari K."/>
            <person name="Katinka M."/>
            <person name="Kloareg B."/>
            <person name="Kowalczyk N."/>
            <person name="Labadie K."/>
            <person name="Leblanc C."/>
            <person name="Lopez P.J."/>
            <person name="McLachlan D.H."/>
            <person name="Meslet-Cladiere L."/>
            <person name="Moustafa A."/>
            <person name="Nehr Z."/>
            <person name="Nyvall Collen P."/>
            <person name="Panaud O."/>
            <person name="Partensky F."/>
            <person name="Poulain J."/>
            <person name="Rensing S.A."/>
            <person name="Rousvoal S."/>
            <person name="Samson G."/>
            <person name="Symeonidi A."/>
            <person name="Weissenbach J."/>
            <person name="Zambounis A."/>
            <person name="Wincker P."/>
            <person name="Boyen C."/>
        </authorList>
    </citation>
    <scope>NUCLEOTIDE SEQUENCE [LARGE SCALE GENOMIC DNA]</scope>
    <source>
        <strain evidence="3">cv. Stackhouse</strain>
    </source>
</reference>
<proteinExistence type="predicted"/>
<accession>R7QFR4</accession>
<dbReference type="AlphaFoldDB" id="R7QFR4"/>
<feature type="region of interest" description="Disordered" evidence="1">
    <location>
        <begin position="1"/>
        <end position="43"/>
    </location>
</feature>
<dbReference type="Proteomes" id="UP000012073">
    <property type="component" value="Unassembled WGS sequence"/>
</dbReference>
<feature type="compositionally biased region" description="Acidic residues" evidence="1">
    <location>
        <begin position="34"/>
        <end position="43"/>
    </location>
</feature>
<dbReference type="RefSeq" id="XP_005717186.1">
    <property type="nucleotide sequence ID" value="XM_005717129.1"/>
</dbReference>